<dbReference type="InterPro" id="IPR055438">
    <property type="entry name" value="AstE_AspA_cat"/>
</dbReference>
<evidence type="ECO:0000256" key="3">
    <source>
        <dbReference type="ARBA" id="ARBA00022801"/>
    </source>
</evidence>
<comment type="function">
    <text evidence="5">Transforms N(2)-succinylglutamate into succinate and glutamate.</text>
</comment>
<comment type="similarity">
    <text evidence="5">Belongs to the AspA/AstE family. Succinylglutamate desuccinylase subfamily.</text>
</comment>
<evidence type="ECO:0000313" key="9">
    <source>
        <dbReference type="EMBL" id="SEL64285.1"/>
    </source>
</evidence>
<feature type="binding site" evidence="5">
    <location>
        <position position="188"/>
    </location>
    <ligand>
        <name>Zn(2+)</name>
        <dbReference type="ChEBI" id="CHEBI:29105"/>
    </ligand>
</feature>
<evidence type="ECO:0000259" key="8">
    <source>
        <dbReference type="Pfam" id="PF24827"/>
    </source>
</evidence>
<feature type="active site" evidence="5">
    <location>
        <position position="252"/>
    </location>
</feature>
<feature type="domain" description="AstE/AspA barrel-sandwich hybrid" evidence="7">
    <location>
        <begin position="292"/>
        <end position="365"/>
    </location>
</feature>
<feature type="domain" description="Succinylglutamate desuccinylase/Aspartoacylase catalytic" evidence="8">
    <location>
        <begin position="71"/>
        <end position="277"/>
    </location>
</feature>
<evidence type="ECO:0000256" key="4">
    <source>
        <dbReference type="ARBA" id="ARBA00022833"/>
    </source>
</evidence>
<keyword evidence="2 5" id="KW-0479">Metal-binding</keyword>
<comment type="catalytic activity">
    <reaction evidence="5">
        <text>N-succinyl-L-glutamate + H2O = L-glutamate + succinate</text>
        <dbReference type="Rhea" id="RHEA:15169"/>
        <dbReference type="ChEBI" id="CHEBI:15377"/>
        <dbReference type="ChEBI" id="CHEBI:29985"/>
        <dbReference type="ChEBI" id="CHEBI:30031"/>
        <dbReference type="ChEBI" id="CHEBI:58763"/>
        <dbReference type="EC" id="3.5.1.96"/>
    </reaction>
</comment>
<dbReference type="PIRSF" id="PIRSF017020">
    <property type="entry name" value="AstE"/>
    <property type="match status" value="1"/>
</dbReference>
<dbReference type="NCBIfam" id="TIGR03242">
    <property type="entry name" value="arg_catab_astE"/>
    <property type="match status" value="1"/>
</dbReference>
<dbReference type="Gene3D" id="3.40.630.10">
    <property type="entry name" value="Zn peptidases"/>
    <property type="match status" value="1"/>
</dbReference>
<evidence type="ECO:0000259" key="7">
    <source>
        <dbReference type="Pfam" id="PF04952"/>
    </source>
</evidence>
<dbReference type="GO" id="GO:0009017">
    <property type="term" value="F:succinylglutamate desuccinylase activity"/>
    <property type="evidence" value="ECO:0007669"/>
    <property type="project" value="UniProtKB-UniRule"/>
</dbReference>
<dbReference type="EMBL" id="FOBI01000016">
    <property type="protein sequence ID" value="SEL64285.1"/>
    <property type="molecule type" value="Genomic_DNA"/>
</dbReference>
<evidence type="ECO:0000256" key="2">
    <source>
        <dbReference type="ARBA" id="ARBA00022723"/>
    </source>
</evidence>
<dbReference type="GO" id="GO:0008270">
    <property type="term" value="F:zinc ion binding"/>
    <property type="evidence" value="ECO:0007669"/>
    <property type="project" value="UniProtKB-UniRule"/>
</dbReference>
<evidence type="ECO:0000256" key="5">
    <source>
        <dbReference type="HAMAP-Rule" id="MF_00767"/>
    </source>
</evidence>
<dbReference type="STRING" id="641665.GCA_002104455_01015"/>
<evidence type="ECO:0000256" key="1">
    <source>
        <dbReference type="ARBA" id="ARBA00022503"/>
    </source>
</evidence>
<dbReference type="Pfam" id="PF04952">
    <property type="entry name" value="AstE_AspA_hybrid"/>
    <property type="match status" value="1"/>
</dbReference>
<protein>
    <recommendedName>
        <fullName evidence="5 6">Succinylglutamate desuccinylase</fullName>
        <ecNumber evidence="5 6">3.5.1.96</ecNumber>
    </recommendedName>
</protein>
<feature type="binding site" evidence="5">
    <location>
        <position position="80"/>
    </location>
    <ligand>
        <name>Zn(2+)</name>
        <dbReference type="ChEBI" id="CHEBI:29105"/>
    </ligand>
</feature>
<keyword evidence="10" id="KW-1185">Reference proteome</keyword>
<dbReference type="InterPro" id="IPR016681">
    <property type="entry name" value="SuccinylGlu_desuccinylase"/>
</dbReference>
<dbReference type="RefSeq" id="WP_269844018.1">
    <property type="nucleotide sequence ID" value="NZ_FOBI01000016.1"/>
</dbReference>
<sequence>MNDIANSSTSLATTLQQSADFLAMTRAHEWSLPSGGFSFEVSHQESNTSSKVRVLDTGLITFEPINRATSKDIILSSAVHGNETAPIEICNDIIAQLIRGELMLAERVLFIFGNPAAMNIAQRFVEENMNRLFSGGHSQDQGQGAGLINKERHRALLLENTVRDFYLAGAKLSSANGQERQRCHYDLHTAIRGSKCDKFAVYPFLHGAPRKKSQLQFLNACGVNTILLSHSPTTTFSYFSSNEFGADAFTVELGKVRAFGENDMSQFVQVRETLTRLVSGQDLGLVPYQEQDFNLYEISQVIDRHHEEFSLTFADDVENFTDFPKGHVLAIDGDIEVKTQQDGEAIIFPNANVAIGQRALLTVVPTRLS</sequence>
<evidence type="ECO:0000313" key="10">
    <source>
        <dbReference type="Proteomes" id="UP000199297"/>
    </source>
</evidence>
<dbReference type="PANTHER" id="PTHR15162:SF7">
    <property type="entry name" value="SUCCINYLGLUTAMATE DESUCCINYLASE"/>
    <property type="match status" value="1"/>
</dbReference>
<reference evidence="10" key="1">
    <citation type="submission" date="2016-10" db="EMBL/GenBank/DDBJ databases">
        <authorList>
            <person name="Varghese N."/>
            <person name="Submissions S."/>
        </authorList>
    </citation>
    <scope>NUCLEOTIDE SEQUENCE [LARGE SCALE GENOMIC DNA]</scope>
    <source>
        <strain evidence="10">CGMCC 1.9127</strain>
    </source>
</reference>
<gene>
    <name evidence="5" type="primary">astE</name>
    <name evidence="9" type="ORF">SAMN05216262_11626</name>
</gene>
<dbReference type="PANTHER" id="PTHR15162">
    <property type="entry name" value="ASPARTOACYLASE"/>
    <property type="match status" value="1"/>
</dbReference>
<organism evidence="9 10">
    <name type="scientific">Colwellia chukchiensis</name>
    <dbReference type="NCBI Taxonomy" id="641665"/>
    <lineage>
        <taxon>Bacteria</taxon>
        <taxon>Pseudomonadati</taxon>
        <taxon>Pseudomonadota</taxon>
        <taxon>Gammaproteobacteria</taxon>
        <taxon>Alteromonadales</taxon>
        <taxon>Colwelliaceae</taxon>
        <taxon>Colwellia</taxon>
    </lineage>
</organism>
<keyword evidence="1 5" id="KW-0056">Arginine metabolism</keyword>
<dbReference type="InterPro" id="IPR007036">
    <property type="entry name" value="Aste_AspA_hybrid_dom"/>
</dbReference>
<dbReference type="UniPathway" id="UPA00185">
    <property type="reaction ID" value="UER00283"/>
</dbReference>
<dbReference type="Proteomes" id="UP000199297">
    <property type="component" value="Unassembled WGS sequence"/>
</dbReference>
<dbReference type="SUPFAM" id="SSF53187">
    <property type="entry name" value="Zn-dependent exopeptidases"/>
    <property type="match status" value="1"/>
</dbReference>
<proteinExistence type="inferred from homology"/>
<dbReference type="HAMAP" id="MF_00767">
    <property type="entry name" value="Arg_catab_AstE"/>
    <property type="match status" value="1"/>
</dbReference>
<comment type="cofactor">
    <cofactor evidence="5">
        <name>Zn(2+)</name>
        <dbReference type="ChEBI" id="CHEBI:29105"/>
    </cofactor>
    <text evidence="5">Binds 1 zinc ion per subunit.</text>
</comment>
<dbReference type="CDD" id="cd03855">
    <property type="entry name" value="M14_ASTE"/>
    <property type="match status" value="1"/>
</dbReference>
<keyword evidence="3 5" id="KW-0378">Hydrolase</keyword>
<comment type="pathway">
    <text evidence="5">Amino-acid degradation; L-arginine degradation via AST pathway; L-glutamate and succinate from L-arginine: step 5/5.</text>
</comment>
<dbReference type="Pfam" id="PF24827">
    <property type="entry name" value="AstE_AspA_cat"/>
    <property type="match status" value="1"/>
</dbReference>
<dbReference type="GO" id="GO:0016788">
    <property type="term" value="F:hydrolase activity, acting on ester bonds"/>
    <property type="evidence" value="ECO:0007669"/>
    <property type="project" value="UniProtKB-UniRule"/>
</dbReference>
<name>A0A1H7RVU2_9GAMM</name>
<dbReference type="EC" id="3.5.1.96" evidence="5 6"/>
<dbReference type="InterPro" id="IPR050178">
    <property type="entry name" value="AspA/AstE_fam"/>
</dbReference>
<evidence type="ECO:0000256" key="6">
    <source>
        <dbReference type="NCBIfam" id="TIGR03242"/>
    </source>
</evidence>
<feature type="binding site" evidence="5">
    <location>
        <position position="83"/>
    </location>
    <ligand>
        <name>Zn(2+)</name>
        <dbReference type="ChEBI" id="CHEBI:29105"/>
    </ligand>
</feature>
<keyword evidence="4 5" id="KW-0862">Zinc</keyword>
<accession>A0A1H7RVU2</accession>
<dbReference type="GO" id="GO:0019545">
    <property type="term" value="P:L-arginine catabolic process to succinate"/>
    <property type="evidence" value="ECO:0007669"/>
    <property type="project" value="UniProtKB-UniRule"/>
</dbReference>
<dbReference type="AlphaFoldDB" id="A0A1H7RVU2"/>
<dbReference type="GO" id="GO:0019544">
    <property type="term" value="P:L-arginine catabolic process to L-glutamate"/>
    <property type="evidence" value="ECO:0007669"/>
    <property type="project" value="UniProtKB-UniRule"/>
</dbReference>
<dbReference type="NCBIfam" id="NF003706">
    <property type="entry name" value="PRK05324.1"/>
    <property type="match status" value="1"/>
</dbReference>